<dbReference type="EMBL" id="JBJXBP010000004">
    <property type="protein sequence ID" value="KAL3834510.1"/>
    <property type="molecule type" value="Genomic_DNA"/>
</dbReference>
<evidence type="ECO:0000313" key="3">
    <source>
        <dbReference type="EMBL" id="KAL3834510.1"/>
    </source>
</evidence>
<dbReference type="PROSITE" id="PS51375">
    <property type="entry name" value="PPR"/>
    <property type="match status" value="1"/>
</dbReference>
<name>A0ABD3TCS5_9LAMI</name>
<dbReference type="InterPro" id="IPR002885">
    <property type="entry name" value="PPR_rpt"/>
</dbReference>
<gene>
    <name evidence="3" type="ORF">ACJIZ3_009246</name>
</gene>
<feature type="repeat" description="PPR" evidence="2">
    <location>
        <begin position="44"/>
        <end position="78"/>
    </location>
</feature>
<dbReference type="PANTHER" id="PTHR47926:SF440">
    <property type="entry name" value="REPEAT-CONTAINING PROTEIN, PUTATIVE-RELATED"/>
    <property type="match status" value="1"/>
</dbReference>
<dbReference type="InterPro" id="IPR011990">
    <property type="entry name" value="TPR-like_helical_dom_sf"/>
</dbReference>
<evidence type="ECO:0000256" key="2">
    <source>
        <dbReference type="PROSITE-ProRule" id="PRU00708"/>
    </source>
</evidence>
<reference evidence="3 4" key="1">
    <citation type="submission" date="2024-12" db="EMBL/GenBank/DDBJ databases">
        <title>The unique morphological basis and parallel evolutionary history of personate flowers in Penstemon.</title>
        <authorList>
            <person name="Depatie T.H."/>
            <person name="Wessinger C.A."/>
        </authorList>
    </citation>
    <scope>NUCLEOTIDE SEQUENCE [LARGE SCALE GENOMIC DNA]</scope>
    <source>
        <strain evidence="3">WTNN_2</strain>
        <tissue evidence="3">Leaf</tissue>
    </source>
</reference>
<accession>A0ABD3TCS5</accession>
<dbReference type="AlphaFoldDB" id="A0ABD3TCS5"/>
<evidence type="ECO:0000313" key="4">
    <source>
        <dbReference type="Proteomes" id="UP001634393"/>
    </source>
</evidence>
<organism evidence="3 4">
    <name type="scientific">Penstemon smallii</name>
    <dbReference type="NCBI Taxonomy" id="265156"/>
    <lineage>
        <taxon>Eukaryota</taxon>
        <taxon>Viridiplantae</taxon>
        <taxon>Streptophyta</taxon>
        <taxon>Embryophyta</taxon>
        <taxon>Tracheophyta</taxon>
        <taxon>Spermatophyta</taxon>
        <taxon>Magnoliopsida</taxon>
        <taxon>eudicotyledons</taxon>
        <taxon>Gunneridae</taxon>
        <taxon>Pentapetalae</taxon>
        <taxon>asterids</taxon>
        <taxon>lamiids</taxon>
        <taxon>Lamiales</taxon>
        <taxon>Plantaginaceae</taxon>
        <taxon>Cheloneae</taxon>
        <taxon>Penstemon</taxon>
    </lineage>
</organism>
<proteinExistence type="predicted"/>
<evidence type="ECO:0000256" key="1">
    <source>
        <dbReference type="ARBA" id="ARBA00022737"/>
    </source>
</evidence>
<keyword evidence="1" id="KW-0677">Repeat</keyword>
<dbReference type="Proteomes" id="UP001634393">
    <property type="component" value="Unassembled WGS sequence"/>
</dbReference>
<sequence>MRAENVKADAVTMEKVVLACHYLGEWKLVDSMVKYIEDNYANMGCHSWTGMITGYAQANQYNDAIMLFWEMTVSKINPEEITIASVPSSCAHLGTLDVECSYYRYVLQMWIYRKGKTVFQEMKDKDSVPWTSAICGLAMNAEIVLDKLIELDPSNGGSSIEMNHYSPK</sequence>
<evidence type="ECO:0008006" key="5">
    <source>
        <dbReference type="Google" id="ProtNLM"/>
    </source>
</evidence>
<dbReference type="PANTHER" id="PTHR47926">
    <property type="entry name" value="PENTATRICOPEPTIDE REPEAT-CONTAINING PROTEIN"/>
    <property type="match status" value="1"/>
</dbReference>
<dbReference type="InterPro" id="IPR046960">
    <property type="entry name" value="PPR_At4g14850-like_plant"/>
</dbReference>
<dbReference type="Pfam" id="PF01535">
    <property type="entry name" value="PPR"/>
    <property type="match status" value="1"/>
</dbReference>
<dbReference type="NCBIfam" id="TIGR00756">
    <property type="entry name" value="PPR"/>
    <property type="match status" value="1"/>
</dbReference>
<dbReference type="Gene3D" id="1.25.40.10">
    <property type="entry name" value="Tetratricopeptide repeat domain"/>
    <property type="match status" value="1"/>
</dbReference>
<keyword evidence="4" id="KW-1185">Reference proteome</keyword>
<protein>
    <recommendedName>
        <fullName evidence="5">Pentatricopeptide repeat-containing protein</fullName>
    </recommendedName>
</protein>
<comment type="caution">
    <text evidence="3">The sequence shown here is derived from an EMBL/GenBank/DDBJ whole genome shotgun (WGS) entry which is preliminary data.</text>
</comment>